<keyword evidence="5" id="KW-0963">Cytoplasm</keyword>
<dbReference type="InterPro" id="IPR032348">
    <property type="entry name" value="HECW_N"/>
</dbReference>
<dbReference type="FunFam" id="3.30.2410.10:FF:000002">
    <property type="entry name" value="E3 ubiquitin-protein ligase HECW2"/>
    <property type="match status" value="1"/>
</dbReference>
<dbReference type="GeneID" id="108881545"/>
<dbReference type="GO" id="GO:0005737">
    <property type="term" value="C:cytoplasm"/>
    <property type="evidence" value="ECO:0007669"/>
    <property type="project" value="UniProtKB-SubCell"/>
</dbReference>
<feature type="compositionally biased region" description="Low complexity" evidence="11">
    <location>
        <begin position="451"/>
        <end position="467"/>
    </location>
</feature>
<keyword evidence="6" id="KW-0597">Phosphoprotein</keyword>
<dbReference type="FunFam" id="2.20.70.10:FF:000013">
    <property type="entry name" value="E3 ubiquitin-protein ligase HECW2 isoform X1"/>
    <property type="match status" value="1"/>
</dbReference>
<dbReference type="RefSeq" id="XP_018529132.2">
    <property type="nucleotide sequence ID" value="XM_018673616.2"/>
</dbReference>
<dbReference type="EC" id="2.3.2.26" evidence="4"/>
<dbReference type="GO" id="GO:0006511">
    <property type="term" value="P:ubiquitin-dependent protein catabolic process"/>
    <property type="evidence" value="ECO:0007669"/>
    <property type="project" value="TreeGrafter"/>
</dbReference>
<dbReference type="SUPFAM" id="SSF49562">
    <property type="entry name" value="C2 domain (Calcium/lipid-binding domain, CaLB)"/>
    <property type="match status" value="1"/>
</dbReference>
<dbReference type="FunFam" id="2.60.40.150:FF:000035">
    <property type="entry name" value="LOW QUALITY PROTEIN: E3 ubiquitin-protein ligase HECW2"/>
    <property type="match status" value="1"/>
</dbReference>
<dbReference type="InterPro" id="IPR037795">
    <property type="entry name" value="C2_HECW"/>
</dbReference>
<dbReference type="FunFam" id="3.90.1750.10:FF:000004">
    <property type="entry name" value="E3 ubiquitin-protein ligase HECW2 isoform X1"/>
    <property type="match status" value="1"/>
</dbReference>
<dbReference type="PANTHER" id="PTHR11254:SF79">
    <property type="entry name" value="E3 UBIQUITIN-PROTEIN LIGASE HECW1"/>
    <property type="match status" value="1"/>
</dbReference>
<keyword evidence="8" id="KW-0677">Repeat</keyword>
<feature type="region of interest" description="Disordered" evidence="11">
    <location>
        <begin position="932"/>
        <end position="955"/>
    </location>
</feature>
<dbReference type="KEGG" id="lcf:108881545"/>
<evidence type="ECO:0000256" key="4">
    <source>
        <dbReference type="ARBA" id="ARBA00012485"/>
    </source>
</evidence>
<dbReference type="GO" id="GO:0061630">
    <property type="term" value="F:ubiquitin protein ligase activity"/>
    <property type="evidence" value="ECO:0007669"/>
    <property type="project" value="UniProtKB-EC"/>
</dbReference>
<dbReference type="FunFam" id="2.20.70.10:FF:000007">
    <property type="entry name" value="E3 ubiquitin-protein ligase HECW2 isoform X1"/>
    <property type="match status" value="1"/>
</dbReference>
<dbReference type="FunFam" id="2.60.40.2840:FF:000001">
    <property type="entry name" value="E3 ubiquitin-protein ligase HECW2 isoform X1"/>
    <property type="match status" value="1"/>
</dbReference>
<dbReference type="CDD" id="cd00201">
    <property type="entry name" value="WW"/>
    <property type="match status" value="2"/>
</dbReference>
<keyword evidence="7" id="KW-0808">Transferase</keyword>
<feature type="region of interest" description="Disordered" evidence="11">
    <location>
        <begin position="730"/>
        <end position="754"/>
    </location>
</feature>
<evidence type="ECO:0000313" key="16">
    <source>
        <dbReference type="RefSeq" id="XP_018529132.2"/>
    </source>
</evidence>
<dbReference type="Pfam" id="PF00168">
    <property type="entry name" value="C2"/>
    <property type="match status" value="1"/>
</dbReference>
<comment type="subcellular location">
    <subcellularLocation>
        <location evidence="2">Cytoplasm</location>
    </subcellularLocation>
</comment>
<feature type="compositionally biased region" description="Polar residues" evidence="11">
    <location>
        <begin position="1262"/>
        <end position="1271"/>
    </location>
</feature>
<evidence type="ECO:0000256" key="11">
    <source>
        <dbReference type="SAM" id="MobiDB-lite"/>
    </source>
</evidence>
<evidence type="ECO:0000256" key="1">
    <source>
        <dbReference type="ARBA" id="ARBA00000885"/>
    </source>
</evidence>
<feature type="region of interest" description="Disordered" evidence="11">
    <location>
        <begin position="967"/>
        <end position="1001"/>
    </location>
</feature>
<feature type="compositionally biased region" description="Low complexity" evidence="11">
    <location>
        <begin position="386"/>
        <end position="408"/>
    </location>
</feature>
<comment type="pathway">
    <text evidence="3">Protein modification; protein ubiquitination.</text>
</comment>
<feature type="compositionally biased region" description="Basic and acidic residues" evidence="11">
    <location>
        <begin position="429"/>
        <end position="445"/>
    </location>
</feature>
<evidence type="ECO:0000256" key="9">
    <source>
        <dbReference type="ARBA" id="ARBA00022786"/>
    </source>
</evidence>
<dbReference type="Gene3D" id="3.30.2410.10">
    <property type="entry name" value="Hect, E3 ligase catalytic domain"/>
    <property type="match status" value="1"/>
</dbReference>
<feature type="domain" description="C2" evidence="12">
    <location>
        <begin position="183"/>
        <end position="318"/>
    </location>
</feature>
<dbReference type="Pfam" id="PF00632">
    <property type="entry name" value="HECT"/>
    <property type="match status" value="1"/>
</dbReference>
<evidence type="ECO:0000259" key="12">
    <source>
        <dbReference type="PROSITE" id="PS50004"/>
    </source>
</evidence>
<evidence type="ECO:0000256" key="3">
    <source>
        <dbReference type="ARBA" id="ARBA00004906"/>
    </source>
</evidence>
<dbReference type="InterPro" id="IPR035892">
    <property type="entry name" value="C2_domain_sf"/>
</dbReference>
<dbReference type="PROSITE" id="PS50237">
    <property type="entry name" value="HECT"/>
    <property type="match status" value="1"/>
</dbReference>
<dbReference type="Pfam" id="PF16562">
    <property type="entry name" value="HECW_N"/>
    <property type="match status" value="1"/>
</dbReference>
<evidence type="ECO:0000256" key="10">
    <source>
        <dbReference type="PROSITE-ProRule" id="PRU00104"/>
    </source>
</evidence>
<dbReference type="SUPFAM" id="SSF51045">
    <property type="entry name" value="WW domain"/>
    <property type="match status" value="2"/>
</dbReference>
<accession>A0AAJ7LRQ5</accession>
<dbReference type="CDD" id="cd08691">
    <property type="entry name" value="C2_NEDL1-like"/>
    <property type="match status" value="1"/>
</dbReference>
<feature type="compositionally biased region" description="Acidic residues" evidence="11">
    <location>
        <begin position="666"/>
        <end position="678"/>
    </location>
</feature>
<organism evidence="15 16">
    <name type="scientific">Lates calcarifer</name>
    <name type="common">Barramundi</name>
    <name type="synonym">Holocentrus calcarifer</name>
    <dbReference type="NCBI Taxonomy" id="8187"/>
    <lineage>
        <taxon>Eukaryota</taxon>
        <taxon>Metazoa</taxon>
        <taxon>Chordata</taxon>
        <taxon>Craniata</taxon>
        <taxon>Vertebrata</taxon>
        <taxon>Euteleostomi</taxon>
        <taxon>Actinopterygii</taxon>
        <taxon>Neopterygii</taxon>
        <taxon>Teleostei</taxon>
        <taxon>Neoteleostei</taxon>
        <taxon>Acanthomorphata</taxon>
        <taxon>Carangaria</taxon>
        <taxon>Carangaria incertae sedis</taxon>
        <taxon>Centropomidae</taxon>
        <taxon>Lates</taxon>
    </lineage>
</organism>
<protein>
    <recommendedName>
        <fullName evidence="4">HECT-type E3 ubiquitin transferase</fullName>
        <ecNumber evidence="4">2.3.2.26</ecNumber>
    </recommendedName>
</protein>
<feature type="active site" description="Glycyl thioester intermediate" evidence="10">
    <location>
        <position position="1632"/>
    </location>
</feature>
<dbReference type="Gene3D" id="3.90.1750.10">
    <property type="entry name" value="Hect, E3 ligase catalytic domains"/>
    <property type="match status" value="1"/>
</dbReference>
<dbReference type="SUPFAM" id="SSF56204">
    <property type="entry name" value="Hect, E3 ligase catalytic domain"/>
    <property type="match status" value="1"/>
</dbReference>
<reference evidence="16" key="1">
    <citation type="submission" date="2025-08" db="UniProtKB">
        <authorList>
            <consortium name="RefSeq"/>
        </authorList>
    </citation>
    <scope>IDENTIFICATION</scope>
    <source>
        <tissue evidence="16">Brain</tissue>
    </source>
</reference>
<dbReference type="InterPro" id="IPR001202">
    <property type="entry name" value="WW_dom"/>
</dbReference>
<evidence type="ECO:0000313" key="15">
    <source>
        <dbReference type="Proteomes" id="UP000694890"/>
    </source>
</evidence>
<feature type="domain" description="WW" evidence="13">
    <location>
        <begin position="904"/>
        <end position="937"/>
    </location>
</feature>
<dbReference type="FunFam" id="3.30.2160.10:FF:000005">
    <property type="entry name" value="E3 ubiquitin-protein ligase HECW2 isoform X1"/>
    <property type="match status" value="1"/>
</dbReference>
<dbReference type="PROSITE" id="PS01159">
    <property type="entry name" value="WW_DOMAIN_1"/>
    <property type="match status" value="2"/>
</dbReference>
<feature type="compositionally biased region" description="Polar residues" evidence="11">
    <location>
        <begin position="511"/>
        <end position="528"/>
    </location>
</feature>
<feature type="domain" description="WW" evidence="13">
    <location>
        <begin position="1077"/>
        <end position="1110"/>
    </location>
</feature>
<dbReference type="SMART" id="SM00119">
    <property type="entry name" value="HECTc"/>
    <property type="match status" value="1"/>
</dbReference>
<dbReference type="Gene3D" id="2.20.70.10">
    <property type="match status" value="2"/>
</dbReference>
<dbReference type="InterPro" id="IPR040524">
    <property type="entry name" value="HECW1_helix"/>
</dbReference>
<dbReference type="SMART" id="SM00239">
    <property type="entry name" value="C2"/>
    <property type="match status" value="1"/>
</dbReference>
<gene>
    <name evidence="16" type="primary">LOC108881545</name>
</gene>
<feature type="region of interest" description="Disordered" evidence="11">
    <location>
        <begin position="803"/>
        <end position="885"/>
    </location>
</feature>
<dbReference type="Proteomes" id="UP000694890">
    <property type="component" value="Linkage group LG24"/>
</dbReference>
<dbReference type="SMART" id="SM00456">
    <property type="entry name" value="WW"/>
    <property type="match status" value="2"/>
</dbReference>
<feature type="compositionally biased region" description="Polar residues" evidence="11">
    <location>
        <begin position="803"/>
        <end position="815"/>
    </location>
</feature>
<dbReference type="InterPro" id="IPR035983">
    <property type="entry name" value="Hect_E3_ubiquitin_ligase"/>
</dbReference>
<feature type="region of interest" description="Disordered" evidence="11">
    <location>
        <begin position="625"/>
        <end position="691"/>
    </location>
</feature>
<dbReference type="FunFam" id="3.90.1750.10:FF:000036">
    <property type="entry name" value="E3 ubiquitin-protein ligase HECW2"/>
    <property type="match status" value="1"/>
</dbReference>
<evidence type="ECO:0000259" key="13">
    <source>
        <dbReference type="PROSITE" id="PS50020"/>
    </source>
</evidence>
<feature type="domain" description="HECT" evidence="14">
    <location>
        <begin position="1329"/>
        <end position="1664"/>
    </location>
</feature>
<dbReference type="InterPro" id="IPR036020">
    <property type="entry name" value="WW_dom_sf"/>
</dbReference>
<proteinExistence type="predicted"/>
<evidence type="ECO:0000259" key="14">
    <source>
        <dbReference type="PROSITE" id="PS50237"/>
    </source>
</evidence>
<dbReference type="PROSITE" id="PS50004">
    <property type="entry name" value="C2"/>
    <property type="match status" value="1"/>
</dbReference>
<evidence type="ECO:0000256" key="2">
    <source>
        <dbReference type="ARBA" id="ARBA00004496"/>
    </source>
</evidence>
<dbReference type="Pfam" id="PF18436">
    <property type="entry name" value="HECW1_helix"/>
    <property type="match status" value="1"/>
</dbReference>
<dbReference type="GO" id="GO:0016567">
    <property type="term" value="P:protein ubiquitination"/>
    <property type="evidence" value="ECO:0007669"/>
    <property type="project" value="TreeGrafter"/>
</dbReference>
<dbReference type="GO" id="GO:0048814">
    <property type="term" value="P:regulation of dendrite morphogenesis"/>
    <property type="evidence" value="ECO:0007669"/>
    <property type="project" value="TreeGrafter"/>
</dbReference>
<evidence type="ECO:0000256" key="6">
    <source>
        <dbReference type="ARBA" id="ARBA00022553"/>
    </source>
</evidence>
<name>A0AAJ7LRQ5_LATCA</name>
<dbReference type="PROSITE" id="PS50020">
    <property type="entry name" value="WW_DOMAIN_2"/>
    <property type="match status" value="2"/>
</dbReference>
<feature type="compositionally biased region" description="Acidic residues" evidence="11">
    <location>
        <begin position="816"/>
        <end position="825"/>
    </location>
</feature>
<feature type="region of interest" description="Disordered" evidence="11">
    <location>
        <begin position="1257"/>
        <end position="1277"/>
    </location>
</feature>
<dbReference type="Pfam" id="PF00397">
    <property type="entry name" value="WW"/>
    <property type="match status" value="2"/>
</dbReference>
<dbReference type="InterPro" id="IPR000569">
    <property type="entry name" value="HECT_dom"/>
</dbReference>
<evidence type="ECO:0000256" key="7">
    <source>
        <dbReference type="ARBA" id="ARBA00022679"/>
    </source>
</evidence>
<evidence type="ECO:0000256" key="5">
    <source>
        <dbReference type="ARBA" id="ARBA00022490"/>
    </source>
</evidence>
<dbReference type="Gene3D" id="2.60.40.2840">
    <property type="match status" value="1"/>
</dbReference>
<dbReference type="Gene3D" id="3.30.2160.10">
    <property type="entry name" value="Hect, E3 ligase catalytic domain"/>
    <property type="match status" value="1"/>
</dbReference>
<dbReference type="InterPro" id="IPR000008">
    <property type="entry name" value="C2_dom"/>
</dbReference>
<dbReference type="InterPro" id="IPR050409">
    <property type="entry name" value="E3_ubiq-protein_ligase"/>
</dbReference>
<evidence type="ECO:0000256" key="8">
    <source>
        <dbReference type="ARBA" id="ARBA00022737"/>
    </source>
</evidence>
<dbReference type="CDD" id="cd00078">
    <property type="entry name" value="HECTc"/>
    <property type="match status" value="1"/>
</dbReference>
<dbReference type="Gene3D" id="2.60.40.150">
    <property type="entry name" value="C2 domain"/>
    <property type="match status" value="1"/>
</dbReference>
<feature type="compositionally biased region" description="Polar residues" evidence="11">
    <location>
        <begin position="984"/>
        <end position="1001"/>
    </location>
</feature>
<feature type="region of interest" description="Disordered" evidence="11">
    <location>
        <begin position="366"/>
        <end position="563"/>
    </location>
</feature>
<keyword evidence="9 10" id="KW-0833">Ubl conjugation pathway</keyword>
<dbReference type="PANTHER" id="PTHR11254">
    <property type="entry name" value="HECT DOMAIN UBIQUITIN-PROTEIN LIGASE"/>
    <property type="match status" value="1"/>
</dbReference>
<sequence>MIHRQVILSQNLYQNRFLGLAAMASPTRSSQTRQRCKDAVRHSYGPDTYAVNGLNQEAFMLGLSRSTSDTDLVSPDARSTLTISSSHYTIGQSEDLVITWDIKEEVDAGDWIGMYHVDEALSENFLDYKNRGINGSHKGQIVWKIDSSSHFSDSETQVCFRYYHGVTGALRATTPTVTIKKGPAPVLKPVVSPEVNHGLGNRRLINFSLSDLQAVGLKKGMFFNPDPYLKLSIQPGKHSIFPSLPHHGQEKRSGVVCNTVNPQWSTERFNFVSLPTDVLEIEVKDKFAKSRPIIKRFLGKLSVPVQRLLEKHAIGDRVVSYSLGRRLPTDHVCGQLQFRFELTSSIHPDDEEASLVIESACPDGGNAADVNHAADAPDDDTLSVGPDMPDLPLDAPPEASAAQASAAEVSTPEEVQPAAEKEDVEASPEVEHGTMEEEATVREEPPSAEPQVGQEEGASAQQQEESSGVGGNEGGEEERQQGEGEEEQREESAAQVEEVTEEEKEVTGETPPTQNSDNPVAVTTNDGATTAEAPAEENSTTQEAPAEPAEGASQETTEGAERSCAPCACQSLFSNYNSHAPSRRKNRPCSLPVSELETVIASACGEPETPRSHYIRIHHLLHSLPSAHQRAPSQEEEEAVEGENMSTNEDTTSTSPTLKTSKDREEEGQEDEEEEEDTTQSPSQVPECPGPCCRRSLPRSLSIERLSELNQLLEGESGVHAAVRRISPSCLESEEGDSSNGGGRRVGGSTHRPPGENECEFCDTSCYSTSCYSTSCYSTSCYSNSGYEGRGRFCSHTRLSSVDSNRLSGSTVFSSQDEDEDEESAFESVPDGDNTPEGQEVGGAGGERRTGRRKEARRGEQGEPAVAGPSDRNSIGSGFSPPVGHVPVLRPSHDLNHFPAATDQALPPNWEARIDSHGRVFYVDHVNRTTTWQRPSHGGKCNHGIPRSGSTQQMEQLNRRYQNIQRTMATEEEGGSQRLERSGSTETDSDSAQTAPASPVNHQKISHLLQSPAVKFITHPEFFTVLHSNYAAYRMFTSSSCVKHMILKVRRDARNFERYQHNRDLVVFLNKFADTQLELPRGWEIKTDPQGKSFFVDHNSRATTFIDPRIPLQNGRLPGHLAHRQHLQRLRSYSAGEASDVSRSRGASLMARPGNSLVAAIRSQHQPDPQLTAPSYNDKIVAFLRQPNIFDMLQERQPSLSRNHALREKIHYIRTEGTQGVEKLSCDADLVILLSLFEEEIMSYVPPHPIHPGFSFSPRCSPASSPQNSPGLQRARAPAPYRRDFEAKLRNFYRKLEAKGYGQGPGKIKLLIRREHLLEGTFNQVMAYSRKELQRNKLYVTFLGEEGLDYSGPSREFFFLLSQELFNPYYGLFEYSANDTYTVQISPMSAFVENHLEWFRFSGRILGLALIHQYLLDAFFTRPFYKALLRLPTDLSDLEYLDEEFHQSLQWMKDNDITDILDLTFTVNEEVFGQVTERELKSGGSNLQVTEKNKKDYIERMAKWRVERGVVQQTEALVRGFYEVVDSRLVSVFDARELELVIAGTVEIDLSDWRSNTEYRGGYHDGHIVMRWFWAAVERFNNEQRLRLLQFVTGTSSVPYEGFAALRGSNGLRRFCIEKWGKVTSLPRAHTCFNRLDLPPYPSYTMLYEKLLIAVEETSTFGLE</sequence>
<comment type="catalytic activity">
    <reaction evidence="1">
        <text>S-ubiquitinyl-[E2 ubiquitin-conjugating enzyme]-L-cysteine + [acceptor protein]-L-lysine = [E2 ubiquitin-conjugating enzyme]-L-cysteine + N(6)-ubiquitinyl-[acceptor protein]-L-lysine.</text>
        <dbReference type="EC" id="2.3.2.26"/>
    </reaction>
</comment>